<evidence type="ECO:0000313" key="2">
    <source>
        <dbReference type="EMBL" id="CAG2187198.1"/>
    </source>
</evidence>
<dbReference type="EMBL" id="CAJPWZ010000159">
    <property type="protein sequence ID" value="CAG2187198.1"/>
    <property type="molecule type" value="Genomic_DNA"/>
</dbReference>
<evidence type="ECO:0000313" key="3">
    <source>
        <dbReference type="Proteomes" id="UP000683360"/>
    </source>
</evidence>
<feature type="region of interest" description="Disordered" evidence="1">
    <location>
        <begin position="118"/>
        <end position="154"/>
    </location>
</feature>
<name>A0A8S3PVD3_MYTED</name>
<keyword evidence="3" id="KW-1185">Reference proteome</keyword>
<comment type="caution">
    <text evidence="2">The sequence shown here is derived from an EMBL/GenBank/DDBJ whole genome shotgun (WGS) entry which is preliminary data.</text>
</comment>
<dbReference type="OrthoDB" id="10067014at2759"/>
<dbReference type="AlphaFoldDB" id="A0A8S3PVD3"/>
<evidence type="ECO:0000256" key="1">
    <source>
        <dbReference type="SAM" id="MobiDB-lite"/>
    </source>
</evidence>
<gene>
    <name evidence="2" type="ORF">MEDL_2702</name>
</gene>
<organism evidence="2 3">
    <name type="scientific">Mytilus edulis</name>
    <name type="common">Blue mussel</name>
    <dbReference type="NCBI Taxonomy" id="6550"/>
    <lineage>
        <taxon>Eukaryota</taxon>
        <taxon>Metazoa</taxon>
        <taxon>Spiralia</taxon>
        <taxon>Lophotrochozoa</taxon>
        <taxon>Mollusca</taxon>
        <taxon>Bivalvia</taxon>
        <taxon>Autobranchia</taxon>
        <taxon>Pteriomorphia</taxon>
        <taxon>Mytilida</taxon>
        <taxon>Mytiloidea</taxon>
        <taxon>Mytilidae</taxon>
        <taxon>Mytilinae</taxon>
        <taxon>Mytilus</taxon>
    </lineage>
</organism>
<dbReference type="Proteomes" id="UP000683360">
    <property type="component" value="Unassembled WGS sequence"/>
</dbReference>
<accession>A0A8S3PVD3</accession>
<sequence length="200" mass="22835">MLQRTVWTTRVCSCQISATANGDRHRFINNCFDGIAGHSRRTETEMHLLGFISRERSHIRNTTMFSKHQNIVTSDDTCPVIALDLYLSKLSPRCDALFHQPLQYPKQAGWYTAQPTGKQKLPGKDQDLEIPHHVDDNGIQDRRAGRPGDTDDENLTKLFFPDNFKPHEKVIKDTPTTAESSVAKGKENRCQEEEFLLVVR</sequence>
<proteinExistence type="predicted"/>
<protein>
    <submittedName>
        <fullName evidence="2">Uncharacterized protein</fullName>
    </submittedName>
</protein>
<reference evidence="2" key="1">
    <citation type="submission" date="2021-03" db="EMBL/GenBank/DDBJ databases">
        <authorList>
            <person name="Bekaert M."/>
        </authorList>
    </citation>
    <scope>NUCLEOTIDE SEQUENCE</scope>
</reference>
<feature type="compositionally biased region" description="Basic and acidic residues" evidence="1">
    <location>
        <begin position="122"/>
        <end position="149"/>
    </location>
</feature>